<gene>
    <name evidence="2" type="ORF">G2W53_000425</name>
</gene>
<comment type="caution">
    <text evidence="2">The sequence shown here is derived from an EMBL/GenBank/DDBJ whole genome shotgun (WGS) entry which is preliminary data.</text>
</comment>
<name>A0A834XDR2_9FABA</name>
<organism evidence="2 3">
    <name type="scientific">Senna tora</name>
    <dbReference type="NCBI Taxonomy" id="362788"/>
    <lineage>
        <taxon>Eukaryota</taxon>
        <taxon>Viridiplantae</taxon>
        <taxon>Streptophyta</taxon>
        <taxon>Embryophyta</taxon>
        <taxon>Tracheophyta</taxon>
        <taxon>Spermatophyta</taxon>
        <taxon>Magnoliopsida</taxon>
        <taxon>eudicotyledons</taxon>
        <taxon>Gunneridae</taxon>
        <taxon>Pentapetalae</taxon>
        <taxon>rosids</taxon>
        <taxon>fabids</taxon>
        <taxon>Fabales</taxon>
        <taxon>Fabaceae</taxon>
        <taxon>Caesalpinioideae</taxon>
        <taxon>Cassia clade</taxon>
        <taxon>Senna</taxon>
    </lineage>
</organism>
<dbReference type="AlphaFoldDB" id="A0A834XDR2"/>
<proteinExistence type="predicted"/>
<evidence type="ECO:0000256" key="1">
    <source>
        <dbReference type="SAM" id="MobiDB-lite"/>
    </source>
</evidence>
<evidence type="ECO:0000313" key="2">
    <source>
        <dbReference type="EMBL" id="KAF7843520.1"/>
    </source>
</evidence>
<dbReference type="Proteomes" id="UP000634136">
    <property type="component" value="Unassembled WGS sequence"/>
</dbReference>
<evidence type="ECO:0000313" key="3">
    <source>
        <dbReference type="Proteomes" id="UP000634136"/>
    </source>
</evidence>
<dbReference type="EMBL" id="JAAIUW010000001">
    <property type="protein sequence ID" value="KAF7843520.1"/>
    <property type="molecule type" value="Genomic_DNA"/>
</dbReference>
<keyword evidence="3" id="KW-1185">Reference proteome</keyword>
<protein>
    <submittedName>
        <fullName evidence="2">Centromere protein C</fullName>
    </submittedName>
</protein>
<sequence>MEKRVDSSTGFRFTKTATYILGNGPMNRLIVVEFILDREDMSDMFEPLLSFQAYEENLQEAVASIPRDDPDLDLVPAHQSNPAPVEANAMDECTSKSDGGDAEQNLQLKHYVAYEISLSQAWHHDLAC</sequence>
<accession>A0A834XDR2</accession>
<feature type="region of interest" description="Disordered" evidence="1">
    <location>
        <begin position="67"/>
        <end position="100"/>
    </location>
</feature>
<reference evidence="2" key="1">
    <citation type="submission" date="2020-09" db="EMBL/GenBank/DDBJ databases">
        <title>Genome-Enabled Discovery of Anthraquinone Biosynthesis in Senna tora.</title>
        <authorList>
            <person name="Kang S.-H."/>
            <person name="Pandey R.P."/>
            <person name="Lee C.-M."/>
            <person name="Sim J.-S."/>
            <person name="Jeong J.-T."/>
            <person name="Choi B.-S."/>
            <person name="Jung M."/>
            <person name="Ginzburg D."/>
            <person name="Zhao K."/>
            <person name="Won S.Y."/>
            <person name="Oh T.-J."/>
            <person name="Yu Y."/>
            <person name="Kim N.-H."/>
            <person name="Lee O.R."/>
            <person name="Lee T.-H."/>
            <person name="Bashyal P."/>
            <person name="Kim T.-S."/>
            <person name="Lee W.-H."/>
            <person name="Kawkins C."/>
            <person name="Kim C.-K."/>
            <person name="Kim J.S."/>
            <person name="Ahn B.O."/>
            <person name="Rhee S.Y."/>
            <person name="Sohng J.K."/>
        </authorList>
    </citation>
    <scope>NUCLEOTIDE SEQUENCE</scope>
    <source>
        <tissue evidence="2">Leaf</tissue>
    </source>
</reference>